<dbReference type="InterPro" id="IPR019334">
    <property type="entry name" value="TMEM170A/B/YPR153W-like"/>
</dbReference>
<protein>
    <submittedName>
        <fullName evidence="7">Pre-mRNA cleavage and polyadenylation factor (CPF) complex subunit</fullName>
    </submittedName>
</protein>
<keyword evidence="5 6" id="KW-0472">Membrane</keyword>
<dbReference type="PANTHER" id="PTHR22779:SF6">
    <property type="entry name" value="SD17342P"/>
    <property type="match status" value="1"/>
</dbReference>
<keyword evidence="3 6" id="KW-0812">Transmembrane</keyword>
<evidence type="ECO:0000256" key="5">
    <source>
        <dbReference type="ARBA" id="ARBA00023136"/>
    </source>
</evidence>
<sequence>MVEFLKNKVDPTPLGYSPPPFPSLYWPFPVSGEQTAYLYDGHSMWRFTLFWTLICVVGVHMAAAGYACVIQYRNWKVIWVVPIIYLVIGGIEALIAGNVVGGL</sequence>
<evidence type="ECO:0000256" key="4">
    <source>
        <dbReference type="ARBA" id="ARBA00022989"/>
    </source>
</evidence>
<gene>
    <name evidence="7" type="primary">PFS2_1</name>
    <name evidence="7" type="ORF">LTR77_001619</name>
</gene>
<dbReference type="GO" id="GO:0016020">
    <property type="term" value="C:membrane"/>
    <property type="evidence" value="ECO:0007669"/>
    <property type="project" value="UniProtKB-SubCell"/>
</dbReference>
<keyword evidence="4 6" id="KW-1133">Transmembrane helix</keyword>
<organism evidence="7 8">
    <name type="scientific">Saxophila tyrrhenica</name>
    <dbReference type="NCBI Taxonomy" id="1690608"/>
    <lineage>
        <taxon>Eukaryota</taxon>
        <taxon>Fungi</taxon>
        <taxon>Dikarya</taxon>
        <taxon>Ascomycota</taxon>
        <taxon>Pezizomycotina</taxon>
        <taxon>Dothideomycetes</taxon>
        <taxon>Dothideomycetidae</taxon>
        <taxon>Mycosphaerellales</taxon>
        <taxon>Extremaceae</taxon>
        <taxon>Saxophila</taxon>
    </lineage>
</organism>
<dbReference type="Pfam" id="PF10190">
    <property type="entry name" value="Tmemb_170"/>
    <property type="match status" value="1"/>
</dbReference>
<evidence type="ECO:0000256" key="1">
    <source>
        <dbReference type="ARBA" id="ARBA00004141"/>
    </source>
</evidence>
<comment type="caution">
    <text evidence="7">The sequence shown here is derived from an EMBL/GenBank/DDBJ whole genome shotgun (WGS) entry which is preliminary data.</text>
</comment>
<dbReference type="RefSeq" id="XP_064663208.1">
    <property type="nucleotide sequence ID" value="XM_064798881.1"/>
</dbReference>
<feature type="transmembrane region" description="Helical" evidence="6">
    <location>
        <begin position="49"/>
        <end position="70"/>
    </location>
</feature>
<name>A0AAV9PM11_9PEZI</name>
<proteinExistence type="inferred from homology"/>
<dbReference type="AlphaFoldDB" id="A0AAV9PM11"/>
<evidence type="ECO:0000313" key="7">
    <source>
        <dbReference type="EMBL" id="KAK5174539.1"/>
    </source>
</evidence>
<comment type="similarity">
    <text evidence="2">Belongs to the TMEM170 family.</text>
</comment>
<dbReference type="GeneID" id="89922967"/>
<accession>A0AAV9PM11</accession>
<keyword evidence="8" id="KW-1185">Reference proteome</keyword>
<evidence type="ECO:0000313" key="8">
    <source>
        <dbReference type="Proteomes" id="UP001337655"/>
    </source>
</evidence>
<evidence type="ECO:0000256" key="3">
    <source>
        <dbReference type="ARBA" id="ARBA00022692"/>
    </source>
</evidence>
<dbReference type="PANTHER" id="PTHR22779">
    <property type="entry name" value="SD17342P"/>
    <property type="match status" value="1"/>
</dbReference>
<feature type="transmembrane region" description="Helical" evidence="6">
    <location>
        <begin position="77"/>
        <end position="100"/>
    </location>
</feature>
<dbReference type="EMBL" id="JAVRRT010000002">
    <property type="protein sequence ID" value="KAK5174539.1"/>
    <property type="molecule type" value="Genomic_DNA"/>
</dbReference>
<reference evidence="7 8" key="1">
    <citation type="submission" date="2023-08" db="EMBL/GenBank/DDBJ databases">
        <title>Black Yeasts Isolated from many extreme environments.</title>
        <authorList>
            <person name="Coleine C."/>
            <person name="Stajich J.E."/>
            <person name="Selbmann L."/>
        </authorList>
    </citation>
    <scope>NUCLEOTIDE SEQUENCE [LARGE SCALE GENOMIC DNA]</scope>
    <source>
        <strain evidence="7 8">CCFEE 5935</strain>
    </source>
</reference>
<evidence type="ECO:0000256" key="2">
    <source>
        <dbReference type="ARBA" id="ARBA00006325"/>
    </source>
</evidence>
<comment type="subcellular location">
    <subcellularLocation>
        <location evidence="1">Membrane</location>
        <topology evidence="1">Multi-pass membrane protein</topology>
    </subcellularLocation>
</comment>
<evidence type="ECO:0000256" key="6">
    <source>
        <dbReference type="SAM" id="Phobius"/>
    </source>
</evidence>
<dbReference type="Proteomes" id="UP001337655">
    <property type="component" value="Unassembled WGS sequence"/>
</dbReference>